<dbReference type="EMBL" id="HG994585">
    <property type="protein sequence ID" value="CAF2967246.1"/>
    <property type="molecule type" value="Genomic_DNA"/>
</dbReference>
<dbReference type="CDD" id="cd00121">
    <property type="entry name" value="MATH"/>
    <property type="match status" value="1"/>
</dbReference>
<dbReference type="Proteomes" id="UP000675881">
    <property type="component" value="Chromosome 6"/>
</dbReference>
<accession>A0A7R8CY53</accession>
<keyword evidence="2" id="KW-1185">Reference proteome</keyword>
<dbReference type="Pfam" id="PF22486">
    <property type="entry name" value="MATH_2"/>
    <property type="match status" value="1"/>
</dbReference>
<sequence length="205" mass="23154">MKSSMSTQKRKFGDPYPISAQSSGHYESRVVESWSQTEQFKLRGRHYWTIVDFMRRAASTEVGNSLCSPVFSIPISDEGSSTSKISSDNCDTSLTFQLEVFPNGEEGEDNSDYVAVFLTSRKMEELEVTYDFSVQKADGSPWGKIGNTCKKFSPDQNSWGYGKAFSKARLIERMSELLPDGKLTIICNLEIYYDDRHTQGKKAKT</sequence>
<dbReference type="SUPFAM" id="SSF49599">
    <property type="entry name" value="TRAF domain-like"/>
    <property type="match status" value="1"/>
</dbReference>
<gene>
    <name evidence="1" type="ORF">LSAA_11082</name>
</gene>
<dbReference type="AlphaFoldDB" id="A0A7R8CY53"/>
<name>A0A7R8CY53_LEPSM</name>
<evidence type="ECO:0000313" key="1">
    <source>
        <dbReference type="EMBL" id="CAF2967246.1"/>
    </source>
</evidence>
<dbReference type="InterPro" id="IPR002083">
    <property type="entry name" value="MATH/TRAF_dom"/>
</dbReference>
<dbReference type="InterPro" id="IPR008974">
    <property type="entry name" value="TRAF-like"/>
</dbReference>
<organism evidence="1 2">
    <name type="scientific">Lepeophtheirus salmonis</name>
    <name type="common">Salmon louse</name>
    <name type="synonym">Caligus salmonis</name>
    <dbReference type="NCBI Taxonomy" id="72036"/>
    <lineage>
        <taxon>Eukaryota</taxon>
        <taxon>Metazoa</taxon>
        <taxon>Ecdysozoa</taxon>
        <taxon>Arthropoda</taxon>
        <taxon>Crustacea</taxon>
        <taxon>Multicrustacea</taxon>
        <taxon>Hexanauplia</taxon>
        <taxon>Copepoda</taxon>
        <taxon>Siphonostomatoida</taxon>
        <taxon>Caligidae</taxon>
        <taxon>Lepeophtheirus</taxon>
    </lineage>
</organism>
<dbReference type="OrthoDB" id="6336259at2759"/>
<protein>
    <submittedName>
        <fullName evidence="1">(salmon louse) hypothetical protein</fullName>
    </submittedName>
</protein>
<proteinExistence type="predicted"/>
<evidence type="ECO:0000313" key="2">
    <source>
        <dbReference type="Proteomes" id="UP000675881"/>
    </source>
</evidence>
<dbReference type="Gene3D" id="2.60.210.10">
    <property type="entry name" value="Apoptosis, Tumor Necrosis Factor Receptor Associated Protein 2, Chain A"/>
    <property type="match status" value="1"/>
</dbReference>
<reference evidence="1" key="1">
    <citation type="submission" date="2021-02" db="EMBL/GenBank/DDBJ databases">
        <authorList>
            <person name="Bekaert M."/>
        </authorList>
    </citation>
    <scope>NUCLEOTIDE SEQUENCE</scope>
    <source>
        <strain evidence="1">IoA-00</strain>
    </source>
</reference>
<dbReference type="PROSITE" id="PS50144">
    <property type="entry name" value="MATH"/>
    <property type="match status" value="1"/>
</dbReference>